<dbReference type="SMART" id="SM00028">
    <property type="entry name" value="TPR"/>
    <property type="match status" value="4"/>
</dbReference>
<evidence type="ECO:0000313" key="4">
    <source>
        <dbReference type="Proteomes" id="UP000219285"/>
    </source>
</evidence>
<dbReference type="Pfam" id="PF13424">
    <property type="entry name" value="TPR_12"/>
    <property type="match status" value="1"/>
</dbReference>
<feature type="signal peptide" evidence="2">
    <location>
        <begin position="1"/>
        <end position="34"/>
    </location>
</feature>
<feature type="repeat" description="TPR" evidence="1">
    <location>
        <begin position="95"/>
        <end position="128"/>
    </location>
</feature>
<dbReference type="RefSeq" id="WP_075609978.1">
    <property type="nucleotide sequence ID" value="NZ_CP052766.1"/>
</dbReference>
<name>A0A6M4MB81_9ALTE</name>
<keyword evidence="4" id="KW-1185">Reference proteome</keyword>
<dbReference type="KEGG" id="apel:CA267_005595"/>
<dbReference type="SUPFAM" id="SSF81901">
    <property type="entry name" value="HCP-like"/>
    <property type="match status" value="1"/>
</dbReference>
<dbReference type="Proteomes" id="UP000219285">
    <property type="component" value="Chromosome"/>
</dbReference>
<dbReference type="InterPro" id="IPR011990">
    <property type="entry name" value="TPR-like_helical_dom_sf"/>
</dbReference>
<organism evidence="3 4">
    <name type="scientific">Alteromonas pelagimontana</name>
    <dbReference type="NCBI Taxonomy" id="1858656"/>
    <lineage>
        <taxon>Bacteria</taxon>
        <taxon>Pseudomonadati</taxon>
        <taxon>Pseudomonadota</taxon>
        <taxon>Gammaproteobacteria</taxon>
        <taxon>Alteromonadales</taxon>
        <taxon>Alteromonadaceae</taxon>
        <taxon>Alteromonas/Salinimonas group</taxon>
        <taxon>Alteromonas</taxon>
    </lineage>
</organism>
<dbReference type="Gene3D" id="1.25.40.10">
    <property type="entry name" value="Tetratricopeptide repeat domain"/>
    <property type="match status" value="3"/>
</dbReference>
<accession>A0A6M4MB81</accession>
<evidence type="ECO:0000256" key="2">
    <source>
        <dbReference type="SAM" id="SignalP"/>
    </source>
</evidence>
<sequence length="440" mass="49676">MKKLCTYTLLAAATLAGSVLVSALPLLTSAPVMAQEQAVKASDKPTRRVPTLRSKVYEQLSRAQTAADEGNIAGAIAILDEVEEKDTSMNSYEKAMMYNFYGFIYYNDEQYDEALASFEKVVAQQPIPEKFEMTTLFSLAQLHLMQGNFDKSIQFIERWETLNDGPVPPKNKVLKAQAYYQNKQYAEAAKFISEAVADQEAEGMLPDESWLILQRAVFYELKQPEKVRDVLIKMVKLFNEPSYWIQLAGMYGELGEERKQLAILESAYQQGYVESAADIFNLAQLYYYHRAPVKGALLMEQAMQDGLLEKNLRNLKFLGQSWSLAKEQDKAIPVMMAAAELSEDGELDAQVAQILLNDERWDDAIAAADRASQKGDLRNPGLVYLIKGMALYNKKQYAQALNMLAEAEKHPKSRGMAQQWKEFVQSEKNTQERISAELSS</sequence>
<gene>
    <name evidence="3" type="ORF">CA267_005595</name>
</gene>
<dbReference type="InterPro" id="IPR019734">
    <property type="entry name" value="TPR_rpt"/>
</dbReference>
<keyword evidence="1" id="KW-0802">TPR repeat</keyword>
<evidence type="ECO:0000256" key="1">
    <source>
        <dbReference type="PROSITE-ProRule" id="PRU00339"/>
    </source>
</evidence>
<protein>
    <submittedName>
        <fullName evidence="3">Tetratricopeptide repeat protein</fullName>
    </submittedName>
</protein>
<evidence type="ECO:0000313" key="3">
    <source>
        <dbReference type="EMBL" id="QJR80287.1"/>
    </source>
</evidence>
<reference evidence="3 4" key="2">
    <citation type="submission" date="2020-04" db="EMBL/GenBank/DDBJ databases">
        <title>Complete genome sequence of Alteromonas pelagimontana 5.12T.</title>
        <authorList>
            <person name="Sinha R.K."/>
            <person name="Krishnan K.P."/>
            <person name="Kurian J.P."/>
        </authorList>
    </citation>
    <scope>NUCLEOTIDE SEQUENCE [LARGE SCALE GENOMIC DNA]</scope>
    <source>
        <strain evidence="3 4">5.12</strain>
    </source>
</reference>
<dbReference type="AlphaFoldDB" id="A0A6M4MB81"/>
<dbReference type="OrthoDB" id="5574348at2"/>
<feature type="chain" id="PRO_5028927733" evidence="2">
    <location>
        <begin position="35"/>
        <end position="440"/>
    </location>
</feature>
<dbReference type="EMBL" id="CP052766">
    <property type="protein sequence ID" value="QJR80287.1"/>
    <property type="molecule type" value="Genomic_DNA"/>
</dbReference>
<keyword evidence="2" id="KW-0732">Signal</keyword>
<dbReference type="PROSITE" id="PS50005">
    <property type="entry name" value="TPR"/>
    <property type="match status" value="1"/>
</dbReference>
<reference evidence="4" key="1">
    <citation type="submission" date="2014-12" db="EMBL/GenBank/DDBJ databases">
        <title>Complete genome sequence of a multi-drug resistant Klebsiella pneumoniae.</title>
        <authorList>
            <person name="Hua X."/>
            <person name="Chen Q."/>
            <person name="Li X."/>
            <person name="Feng Y."/>
            <person name="Ruan Z."/>
            <person name="Yu Y."/>
        </authorList>
    </citation>
    <scope>NUCLEOTIDE SEQUENCE [LARGE SCALE GENOMIC DNA]</scope>
    <source>
        <strain evidence="4">5.12</strain>
    </source>
</reference>
<proteinExistence type="predicted"/>
<dbReference type="SUPFAM" id="SSF48452">
    <property type="entry name" value="TPR-like"/>
    <property type="match status" value="1"/>
</dbReference>